<evidence type="ECO:0000313" key="2">
    <source>
        <dbReference type="EMBL" id="KAJ8878146.1"/>
    </source>
</evidence>
<dbReference type="EMBL" id="JARBHB010000008">
    <property type="protein sequence ID" value="KAJ8878146.1"/>
    <property type="molecule type" value="Genomic_DNA"/>
</dbReference>
<gene>
    <name evidence="2" type="ORF">PR048_022613</name>
</gene>
<keyword evidence="3" id="KW-1185">Reference proteome</keyword>
<feature type="region of interest" description="Disordered" evidence="1">
    <location>
        <begin position="737"/>
        <end position="769"/>
    </location>
</feature>
<dbReference type="Proteomes" id="UP001159363">
    <property type="component" value="Chromosome 7"/>
</dbReference>
<feature type="compositionally biased region" description="Polar residues" evidence="1">
    <location>
        <begin position="891"/>
        <end position="906"/>
    </location>
</feature>
<feature type="region of interest" description="Disordered" evidence="1">
    <location>
        <begin position="855"/>
        <end position="943"/>
    </location>
</feature>
<feature type="region of interest" description="Disordered" evidence="1">
    <location>
        <begin position="454"/>
        <end position="502"/>
    </location>
</feature>
<accession>A0ABQ9H1G7</accession>
<feature type="region of interest" description="Disordered" evidence="1">
    <location>
        <begin position="631"/>
        <end position="658"/>
    </location>
</feature>
<name>A0ABQ9H1G7_9NEOP</name>
<comment type="caution">
    <text evidence="2">The sequence shown here is derived from an EMBL/GenBank/DDBJ whole genome shotgun (WGS) entry which is preliminary data.</text>
</comment>
<organism evidence="2 3">
    <name type="scientific">Dryococelus australis</name>
    <dbReference type="NCBI Taxonomy" id="614101"/>
    <lineage>
        <taxon>Eukaryota</taxon>
        <taxon>Metazoa</taxon>
        <taxon>Ecdysozoa</taxon>
        <taxon>Arthropoda</taxon>
        <taxon>Hexapoda</taxon>
        <taxon>Insecta</taxon>
        <taxon>Pterygota</taxon>
        <taxon>Neoptera</taxon>
        <taxon>Polyneoptera</taxon>
        <taxon>Phasmatodea</taxon>
        <taxon>Verophasmatodea</taxon>
        <taxon>Anareolatae</taxon>
        <taxon>Phasmatidae</taxon>
        <taxon>Eurycanthinae</taxon>
        <taxon>Dryococelus</taxon>
    </lineage>
</organism>
<feature type="compositionally biased region" description="Basic and acidic residues" evidence="1">
    <location>
        <begin position="926"/>
        <end position="943"/>
    </location>
</feature>
<evidence type="ECO:0000313" key="3">
    <source>
        <dbReference type="Proteomes" id="UP001159363"/>
    </source>
</evidence>
<feature type="compositionally biased region" description="Polar residues" evidence="1">
    <location>
        <begin position="461"/>
        <end position="475"/>
    </location>
</feature>
<reference evidence="2 3" key="1">
    <citation type="submission" date="2023-02" db="EMBL/GenBank/DDBJ databases">
        <title>LHISI_Scaffold_Assembly.</title>
        <authorList>
            <person name="Stuart O.P."/>
            <person name="Cleave R."/>
            <person name="Magrath M.J.L."/>
            <person name="Mikheyev A.S."/>
        </authorList>
    </citation>
    <scope>NUCLEOTIDE SEQUENCE [LARGE SCALE GENOMIC DNA]</scope>
    <source>
        <strain evidence="2">Daus_M_001</strain>
        <tissue evidence="2">Leg muscle</tissue>
    </source>
</reference>
<feature type="region of interest" description="Disordered" evidence="1">
    <location>
        <begin position="559"/>
        <end position="590"/>
    </location>
</feature>
<protein>
    <submittedName>
        <fullName evidence="2">Uncharacterized protein</fullName>
    </submittedName>
</protein>
<evidence type="ECO:0000256" key="1">
    <source>
        <dbReference type="SAM" id="MobiDB-lite"/>
    </source>
</evidence>
<proteinExistence type="predicted"/>
<sequence>MRLHRQIQFQRPVECIELSSDDERSKEPDSSQPSPQAMIFAPLKDCSQTVLQVGNSSDAQDCRKRHLLDDCHIPCKMQLDSGFMHGLVSSTSCSHAGVEPPTASGQECLGTFSRSDTPLTTLVPVETLGNYPPLSNCIDSPAAGSVQVATVPSPSLLAKCPQLAAVTCCPHTEKHSKSACVVEHSLPAVIMCHPQCMPVCRPANGVEHSHPPVVESSTHSVTNSCSTGRLESPQSSFVPCFSPSVPLFKSSAVMECSQSLVDRHSPHYVTDPEPANMTGHLQPVMDTHVSAPVPYQKHAEVVQHSHTMIDLHLTPKPASMAECSPLVIDPCSPHSVTDAKTSSVIECSALVIDPCFSNSVIDPKPAAVTQLMIDARSSATETEPKLTDVLEHLKIVNYPCSSNSVTDPIPLEISESSQLVIDTGSSDSKLGSKLMGVIEHSQIEMEPCSLNSMADPKPTEMSESSQRVIETVSSDSETDEMERSRLVMDPSSSNPVKDPKPADVTRLMIDTQSSASETEPILMDVMEHSQIVNHPCSSNSVADPKLTDLSESSQLVIDTVSSDSETDEMERSRLVMDPSSSNSVNDPKPANVTRLMINTQSSASETEPKLFDVMEHSQIVKDPFSLNSVIDPKPSDLSESSQLVIDTDPSDCDSEPEQACGVETAEPFVTSLSNMSVSPPPSVNTPICPPCVVVLTMSSIVDRRMSPASAGAEQNSCPPAPVVPSHVAAASSLLRTSSSVEDSAPAETKVSSPTSTVPPAKLFLSTSPNVYSTDDDDMMEEQPVVIKSEFPKNVFAEDEIITISDDEAYPSSQLFEETEANETEGANRTVLEDESDSFDHFLFLDLHADSSDLHPSATDNMDQNEKNIGSERIEAEVTRMEDVGDYEVSRDQPSTSRIVDNKTSPEGTRKERRHKRKPLKTSKRVSTVEKAVKSKNKKEREEKLKSLCKKVKEAHREERKEILHSKSEEEVQRCKKSPMKALPLNIKITDKNRSAMLTEAILAPVARPRGRLMTSTTSKVKNVKQDVKKIIESKNKLHCPAPVESRPPLKRIDEQQVRRIPKLSFKDLAQPSTSTANSAVSMQSPLSSQVLGLSSALMTRSLTAARLPDPAPREKLRKKSVRFQEGSQLEQVCNIPALQRDERALAAPQGNMFRGGNIVNMSDIIQEICTWKTSWFRVSELPQIACPNQKDSMVVLVTFYGVLFTRRGSLI</sequence>
<feature type="compositionally biased region" description="Basic and acidic residues" evidence="1">
    <location>
        <begin position="863"/>
        <end position="890"/>
    </location>
</feature>
<feature type="compositionally biased region" description="Basic residues" evidence="1">
    <location>
        <begin position="910"/>
        <end position="923"/>
    </location>
</feature>